<reference evidence="12 13" key="1">
    <citation type="journal article" date="2004" name="Int. J. Syst. Evol. Microbiol.">
        <title>Kaistella koreensis gen. nov., sp. nov., a novel member of the Chryseobacterium-Bergeyella-Riemerella branch.</title>
        <authorList>
            <person name="Kim M.K."/>
            <person name="Im W.T."/>
            <person name="Shin Y.K."/>
            <person name="Lim J.H."/>
            <person name="Kim S.H."/>
            <person name="Lee B.C."/>
            <person name="Park M.Y."/>
            <person name="Lee K.Y."/>
            <person name="Lee S.T."/>
        </authorList>
    </citation>
    <scope>NUCLEOTIDE SEQUENCE [LARGE SCALE GENOMIC DNA]</scope>
    <source>
        <strain evidence="12 13">CCUG 49689</strain>
    </source>
</reference>
<evidence type="ECO:0000256" key="8">
    <source>
        <dbReference type="ARBA" id="ARBA00023012"/>
    </source>
</evidence>
<evidence type="ECO:0000256" key="3">
    <source>
        <dbReference type="ARBA" id="ARBA00022553"/>
    </source>
</evidence>
<dbReference type="CDD" id="cd16917">
    <property type="entry name" value="HATPase_UhpB-NarQ-NarX-like"/>
    <property type="match status" value="1"/>
</dbReference>
<dbReference type="GO" id="GO:0000155">
    <property type="term" value="F:phosphorelay sensor kinase activity"/>
    <property type="evidence" value="ECO:0007669"/>
    <property type="project" value="InterPro"/>
</dbReference>
<evidence type="ECO:0000256" key="1">
    <source>
        <dbReference type="ARBA" id="ARBA00000085"/>
    </source>
</evidence>
<proteinExistence type="predicted"/>
<dbReference type="EMBL" id="LFNG01000007">
    <property type="protein sequence ID" value="KMQ71494.1"/>
    <property type="molecule type" value="Genomic_DNA"/>
</dbReference>
<keyword evidence="7" id="KW-0067">ATP-binding</keyword>
<dbReference type="PANTHER" id="PTHR24421:SF10">
    <property type="entry name" value="NITRATE_NITRITE SENSOR PROTEIN NARQ"/>
    <property type="match status" value="1"/>
</dbReference>
<dbReference type="GO" id="GO:0016020">
    <property type="term" value="C:membrane"/>
    <property type="evidence" value="ECO:0007669"/>
    <property type="project" value="InterPro"/>
</dbReference>
<name>A0A0J7J0B6_9FLAO</name>
<comment type="caution">
    <text evidence="12">The sequence shown here is derived from an EMBL/GenBank/DDBJ whole genome shotgun (WGS) entry which is preliminary data.</text>
</comment>
<evidence type="ECO:0000259" key="10">
    <source>
        <dbReference type="Pfam" id="PF02518"/>
    </source>
</evidence>
<dbReference type="OrthoDB" id="9760839at2"/>
<evidence type="ECO:0000259" key="11">
    <source>
        <dbReference type="Pfam" id="PF07730"/>
    </source>
</evidence>
<keyword evidence="8" id="KW-0902">Two-component regulatory system</keyword>
<sequence length="256" mass="29293">MNLSANDFLIISTTFIILFTVLMMVMIYGVFIKKKSQLLLQQQKKDALFEQELAVSQIEIKEQTLNYIGQELHDDLGQKLSVARLMTSKITLTGCKENVQIAKEINMLVGECIQDIRNLSKVFITGQIEHFGLVDSIEREIRRIKRLDLLEVDYQINNANFEIDSDHALILFRIVQESITNVIKHSKSNVLRIAIENESDLIRIIVEDKGKGMITKEIVRGTGMNNMENRAKLIRADLKINSLENIGTKVTLIYNK</sequence>
<dbReference type="InterPro" id="IPR003594">
    <property type="entry name" value="HATPase_dom"/>
</dbReference>
<keyword evidence="9" id="KW-0472">Membrane</keyword>
<keyword evidence="13" id="KW-1185">Reference proteome</keyword>
<comment type="catalytic activity">
    <reaction evidence="1">
        <text>ATP + protein L-histidine = ADP + protein N-phospho-L-histidine.</text>
        <dbReference type="EC" id="2.7.13.3"/>
    </reaction>
</comment>
<dbReference type="Proteomes" id="UP000035900">
    <property type="component" value="Unassembled WGS sequence"/>
</dbReference>
<evidence type="ECO:0000256" key="5">
    <source>
        <dbReference type="ARBA" id="ARBA00022741"/>
    </source>
</evidence>
<organism evidence="12 13">
    <name type="scientific">Chryseobacterium koreense CCUG 49689</name>
    <dbReference type="NCBI Taxonomy" id="1304281"/>
    <lineage>
        <taxon>Bacteria</taxon>
        <taxon>Pseudomonadati</taxon>
        <taxon>Bacteroidota</taxon>
        <taxon>Flavobacteriia</taxon>
        <taxon>Flavobacteriales</taxon>
        <taxon>Weeksellaceae</taxon>
        <taxon>Chryseobacterium group</taxon>
        <taxon>Chryseobacterium</taxon>
    </lineage>
</organism>
<dbReference type="Gene3D" id="3.30.565.10">
    <property type="entry name" value="Histidine kinase-like ATPase, C-terminal domain"/>
    <property type="match status" value="1"/>
</dbReference>
<dbReference type="InterPro" id="IPR011712">
    <property type="entry name" value="Sig_transdc_His_kin_sub3_dim/P"/>
</dbReference>
<dbReference type="InterPro" id="IPR050482">
    <property type="entry name" value="Sensor_HK_TwoCompSys"/>
</dbReference>
<evidence type="ECO:0000256" key="4">
    <source>
        <dbReference type="ARBA" id="ARBA00022679"/>
    </source>
</evidence>
<keyword evidence="4" id="KW-0808">Transferase</keyword>
<evidence type="ECO:0000256" key="9">
    <source>
        <dbReference type="SAM" id="Phobius"/>
    </source>
</evidence>
<protein>
    <recommendedName>
        <fullName evidence="2">histidine kinase</fullName>
        <ecNumber evidence="2">2.7.13.3</ecNumber>
    </recommendedName>
</protein>
<evidence type="ECO:0000313" key="12">
    <source>
        <dbReference type="EMBL" id="KMQ71494.1"/>
    </source>
</evidence>
<gene>
    <name evidence="12" type="ORF">ACM44_06610</name>
</gene>
<dbReference type="InterPro" id="IPR036890">
    <property type="entry name" value="HATPase_C_sf"/>
</dbReference>
<dbReference type="Pfam" id="PF02518">
    <property type="entry name" value="HATPase_c"/>
    <property type="match status" value="1"/>
</dbReference>
<dbReference type="GO" id="GO:0005524">
    <property type="term" value="F:ATP binding"/>
    <property type="evidence" value="ECO:0007669"/>
    <property type="project" value="UniProtKB-KW"/>
</dbReference>
<evidence type="ECO:0000313" key="13">
    <source>
        <dbReference type="Proteomes" id="UP000035900"/>
    </source>
</evidence>
<evidence type="ECO:0000256" key="7">
    <source>
        <dbReference type="ARBA" id="ARBA00022840"/>
    </source>
</evidence>
<dbReference type="SUPFAM" id="SSF55874">
    <property type="entry name" value="ATPase domain of HSP90 chaperone/DNA topoisomerase II/histidine kinase"/>
    <property type="match status" value="1"/>
</dbReference>
<keyword evidence="3" id="KW-0597">Phosphoprotein</keyword>
<dbReference type="PATRIC" id="fig|1304281.5.peg.1417"/>
<keyword evidence="9" id="KW-1133">Transmembrane helix</keyword>
<dbReference type="PANTHER" id="PTHR24421">
    <property type="entry name" value="NITRATE/NITRITE SENSOR PROTEIN NARX-RELATED"/>
    <property type="match status" value="1"/>
</dbReference>
<dbReference type="STRING" id="1304281.ACM44_06610"/>
<keyword evidence="6" id="KW-0418">Kinase</keyword>
<accession>A0A0J7J0B6</accession>
<keyword evidence="5" id="KW-0547">Nucleotide-binding</keyword>
<evidence type="ECO:0000256" key="2">
    <source>
        <dbReference type="ARBA" id="ARBA00012438"/>
    </source>
</evidence>
<dbReference type="RefSeq" id="WP_048499241.1">
    <property type="nucleotide sequence ID" value="NZ_LFNG01000007.1"/>
</dbReference>
<keyword evidence="9" id="KW-0812">Transmembrane</keyword>
<dbReference type="GO" id="GO:0046983">
    <property type="term" value="F:protein dimerization activity"/>
    <property type="evidence" value="ECO:0007669"/>
    <property type="project" value="InterPro"/>
</dbReference>
<dbReference type="AlphaFoldDB" id="A0A0J7J0B6"/>
<evidence type="ECO:0000256" key="6">
    <source>
        <dbReference type="ARBA" id="ARBA00022777"/>
    </source>
</evidence>
<feature type="transmembrane region" description="Helical" evidence="9">
    <location>
        <begin position="6"/>
        <end position="31"/>
    </location>
</feature>
<dbReference type="EC" id="2.7.13.3" evidence="2"/>
<dbReference type="Pfam" id="PF07730">
    <property type="entry name" value="HisKA_3"/>
    <property type="match status" value="1"/>
</dbReference>
<feature type="domain" description="Histidine kinase/HSP90-like ATPase" evidence="10">
    <location>
        <begin position="170"/>
        <end position="252"/>
    </location>
</feature>
<feature type="domain" description="Signal transduction histidine kinase subgroup 3 dimerisation and phosphoacceptor" evidence="11">
    <location>
        <begin position="68"/>
        <end position="122"/>
    </location>
</feature>